<gene>
    <name evidence="3" type="ORF">PICST_61692</name>
</gene>
<dbReference type="InParanoid" id="A3LX12"/>
<dbReference type="OMA" id="CICINED"/>
<proteinExistence type="predicted"/>
<feature type="chain" id="PRO_5002655476" description="Extracellular membrane protein CFEM domain-containing protein" evidence="2">
    <location>
        <begin position="20"/>
        <end position="208"/>
    </location>
</feature>
<feature type="compositionally biased region" description="Low complexity" evidence="1">
    <location>
        <begin position="97"/>
        <end position="111"/>
    </location>
</feature>
<evidence type="ECO:0000256" key="2">
    <source>
        <dbReference type="SAM" id="SignalP"/>
    </source>
</evidence>
<dbReference type="OrthoDB" id="3998031at2759"/>
<feature type="region of interest" description="Disordered" evidence="1">
    <location>
        <begin position="85"/>
        <end position="111"/>
    </location>
</feature>
<protein>
    <recommendedName>
        <fullName evidence="5">Extracellular membrane protein CFEM domain-containing protein</fullName>
    </recommendedName>
</protein>
<evidence type="ECO:0000313" key="3">
    <source>
        <dbReference type="EMBL" id="ABN67723.2"/>
    </source>
</evidence>
<evidence type="ECO:0000313" key="4">
    <source>
        <dbReference type="Proteomes" id="UP000002258"/>
    </source>
</evidence>
<dbReference type="AlphaFoldDB" id="A3LX12"/>
<keyword evidence="4" id="KW-1185">Reference proteome</keyword>
<keyword evidence="2" id="KW-0732">Signal</keyword>
<organism evidence="3 4">
    <name type="scientific">Scheffersomyces stipitis (strain ATCC 58785 / CBS 6054 / NBRC 10063 / NRRL Y-11545)</name>
    <name type="common">Yeast</name>
    <name type="synonym">Pichia stipitis</name>
    <dbReference type="NCBI Taxonomy" id="322104"/>
    <lineage>
        <taxon>Eukaryota</taxon>
        <taxon>Fungi</taxon>
        <taxon>Dikarya</taxon>
        <taxon>Ascomycota</taxon>
        <taxon>Saccharomycotina</taxon>
        <taxon>Pichiomycetes</taxon>
        <taxon>Debaryomycetaceae</taxon>
        <taxon>Scheffersomyces</taxon>
    </lineage>
</organism>
<dbReference type="GeneID" id="4840073"/>
<feature type="signal peptide" evidence="2">
    <location>
        <begin position="1"/>
        <end position="19"/>
    </location>
</feature>
<dbReference type="KEGG" id="pic:PICST_61692"/>
<feature type="region of interest" description="Disordered" evidence="1">
    <location>
        <begin position="128"/>
        <end position="171"/>
    </location>
</feature>
<feature type="non-terminal residue" evidence="3">
    <location>
        <position position="208"/>
    </location>
</feature>
<dbReference type="EMBL" id="CP000500">
    <property type="protein sequence ID" value="ABN67723.2"/>
    <property type="molecule type" value="Genomic_DNA"/>
</dbReference>
<reference evidence="3 4" key="1">
    <citation type="journal article" date="2007" name="Nat. Biotechnol.">
        <title>Genome sequence of the lignocellulose-bioconverting and xylose-fermenting yeast Pichia stipitis.</title>
        <authorList>
            <person name="Jeffries T.W."/>
            <person name="Grigoriev I.V."/>
            <person name="Grimwood J."/>
            <person name="Laplaza J.M."/>
            <person name="Aerts A."/>
            <person name="Salamov A."/>
            <person name="Schmutz J."/>
            <person name="Lindquist E."/>
            <person name="Dehal P."/>
            <person name="Shapiro H."/>
            <person name="Jin Y.S."/>
            <person name="Passoth V."/>
            <person name="Richardson P.M."/>
        </authorList>
    </citation>
    <scope>NUCLEOTIDE SEQUENCE [LARGE SCALE GENOMIC DNA]</scope>
    <source>
        <strain evidence="4">ATCC 58785 / CBS 6054 / NBRC 10063 / NRRL Y-11545</strain>
    </source>
</reference>
<evidence type="ECO:0000256" key="1">
    <source>
        <dbReference type="SAM" id="MobiDB-lite"/>
    </source>
</evidence>
<name>A3LX12_PICST</name>
<sequence>MSWFCSITLMALVIAYVNATPPACFLSCIAEVAKTCPLQKMDITCLCAKEDSVLGCMVDICPYGTFFSGRDHFIGTCMEHGKPSISNPHPPDPIYPPKLSSSISTKPTPISSFSSTITDGLVSLSKPARSSIQQIETGKPESDCDSDTESEDEYNSDEDCEWEETQSVDADGNVIFIRRPINVPQKYRNPKNNGKTRKVIIKKPPQDY</sequence>
<dbReference type="HOGENOM" id="CLU_067848_0_0_1"/>
<dbReference type="eggNOG" id="ENOG502S6U4">
    <property type="taxonomic scope" value="Eukaryota"/>
</dbReference>
<evidence type="ECO:0008006" key="5">
    <source>
        <dbReference type="Google" id="ProtNLM"/>
    </source>
</evidence>
<feature type="region of interest" description="Disordered" evidence="1">
    <location>
        <begin position="184"/>
        <end position="208"/>
    </location>
</feature>
<dbReference type="STRING" id="322104.A3LX12"/>
<dbReference type="Proteomes" id="UP000002258">
    <property type="component" value="Chromosome 6"/>
</dbReference>
<dbReference type="RefSeq" id="XP_001385752.2">
    <property type="nucleotide sequence ID" value="XM_001385715.1"/>
</dbReference>
<accession>A3LX12</accession>
<feature type="compositionally biased region" description="Acidic residues" evidence="1">
    <location>
        <begin position="143"/>
        <end position="166"/>
    </location>
</feature>